<dbReference type="PANTHER" id="PTHR48045">
    <property type="entry name" value="UDP-GLYCOSYLTRANSFERASE 72B1"/>
    <property type="match status" value="1"/>
</dbReference>
<dbReference type="SUPFAM" id="SSF53756">
    <property type="entry name" value="UDP-Glycosyltransferase/glycogen phosphorylase"/>
    <property type="match status" value="1"/>
</dbReference>
<dbReference type="EMBL" id="JBHFFA010000008">
    <property type="protein sequence ID" value="KAL2609299.1"/>
    <property type="molecule type" value="Genomic_DNA"/>
</dbReference>
<evidence type="ECO:0000256" key="2">
    <source>
        <dbReference type="ARBA" id="ARBA00022679"/>
    </source>
</evidence>
<dbReference type="PROSITE" id="PS00375">
    <property type="entry name" value="UDPGT"/>
    <property type="match status" value="1"/>
</dbReference>
<dbReference type="AlphaFoldDB" id="A0ABD1XKK1"/>
<protein>
    <recommendedName>
        <fullName evidence="4">Glycosyltransferase</fullName>
        <ecNumber evidence="4">2.4.1.-</ecNumber>
    </recommendedName>
</protein>
<gene>
    <name evidence="5" type="ORF">R1flu_027872</name>
</gene>
<dbReference type="Gene3D" id="3.40.50.2000">
    <property type="entry name" value="Glycogen Phosphorylase B"/>
    <property type="match status" value="2"/>
</dbReference>
<dbReference type="Proteomes" id="UP001605036">
    <property type="component" value="Unassembled WGS sequence"/>
</dbReference>
<sequence>MHFIIYFSDGIFATVPKDLGTFPVCGQDCWLPSSRSQEEAVEPVQFEIRLSPGVRFTSVLLIGAAHVQSRLIDSEHSAEETKMVIENGTRRPHILMITMPFPGHVAPFIQLLYLLKEHKSVKVTVVGHPDRIAEISKLYERGDFKDLELYFEPIFRVIPVYSKDPKFPVRAATTCDQEEIEFQEMKKRLIDEKDSADAPTSMIVDMFLYWTKDIADEMDIPWYTFYSSSSWFAVCAVEAPLLLERELHPIYSAKKCERIDIPGVAFAYVSDIPHECIEFSEFYAKVSDYTLRATGILCNSSYEMEGAAGSTKAIAELVERRKKSAPGKPLEDTKVLAVGPMAQISGFGEVFSSRDDPSDSLKWLDTQAEGSVLYIAFGSLGNVISDVIPQLALGLEESRVPFLWVLKVPKGKTIDELLPQGFRERIHGRGFIETGWAPQTRILQHPATGGFLTHCGWNSIVESLCTGVPMITWPLSADQPMNARFLTDVTKVGIPIKDAPANELNMVSKEEVSAAVKRLLVSDESKEFKKNSLKLKETLASSVGDGGSSYTTLRNFINDLVTVK</sequence>
<accession>A0ABD1XKK1</accession>
<evidence type="ECO:0000313" key="5">
    <source>
        <dbReference type="EMBL" id="KAL2609299.1"/>
    </source>
</evidence>
<keyword evidence="3" id="KW-0328">Glycosyltransferase</keyword>
<dbReference type="Pfam" id="PF00201">
    <property type="entry name" value="UDPGT"/>
    <property type="match status" value="1"/>
</dbReference>
<evidence type="ECO:0000256" key="3">
    <source>
        <dbReference type="RuleBase" id="RU003718"/>
    </source>
</evidence>
<dbReference type="GO" id="GO:0016757">
    <property type="term" value="F:glycosyltransferase activity"/>
    <property type="evidence" value="ECO:0007669"/>
    <property type="project" value="UniProtKB-KW"/>
</dbReference>
<keyword evidence="6" id="KW-1185">Reference proteome</keyword>
<reference evidence="5 6" key="1">
    <citation type="submission" date="2024-09" db="EMBL/GenBank/DDBJ databases">
        <title>Chromosome-scale assembly of Riccia fluitans.</title>
        <authorList>
            <person name="Paukszto L."/>
            <person name="Sawicki J."/>
            <person name="Karawczyk K."/>
            <person name="Piernik-Szablinska J."/>
            <person name="Szczecinska M."/>
            <person name="Mazdziarz M."/>
        </authorList>
    </citation>
    <scope>NUCLEOTIDE SEQUENCE [LARGE SCALE GENOMIC DNA]</scope>
    <source>
        <strain evidence="5">Rf_01</strain>
        <tissue evidence="5">Aerial parts of the thallus</tissue>
    </source>
</reference>
<organism evidence="5 6">
    <name type="scientific">Riccia fluitans</name>
    <dbReference type="NCBI Taxonomy" id="41844"/>
    <lineage>
        <taxon>Eukaryota</taxon>
        <taxon>Viridiplantae</taxon>
        <taxon>Streptophyta</taxon>
        <taxon>Embryophyta</taxon>
        <taxon>Marchantiophyta</taxon>
        <taxon>Marchantiopsida</taxon>
        <taxon>Marchantiidae</taxon>
        <taxon>Marchantiales</taxon>
        <taxon>Ricciaceae</taxon>
        <taxon>Riccia</taxon>
    </lineage>
</organism>
<name>A0ABD1XKK1_9MARC</name>
<proteinExistence type="inferred from homology"/>
<dbReference type="CDD" id="cd03784">
    <property type="entry name" value="GT1_Gtf-like"/>
    <property type="match status" value="1"/>
</dbReference>
<evidence type="ECO:0000313" key="6">
    <source>
        <dbReference type="Proteomes" id="UP001605036"/>
    </source>
</evidence>
<keyword evidence="2 3" id="KW-0808">Transferase</keyword>
<dbReference type="PANTHER" id="PTHR48045:SF31">
    <property type="entry name" value="UDP-GLYCOSYLTRANSFERASE 76B1-LIKE"/>
    <property type="match status" value="1"/>
</dbReference>
<dbReference type="EC" id="2.4.1.-" evidence="4"/>
<evidence type="ECO:0000256" key="4">
    <source>
        <dbReference type="RuleBase" id="RU362057"/>
    </source>
</evidence>
<dbReference type="InterPro" id="IPR035595">
    <property type="entry name" value="UDP_glycos_trans_CS"/>
</dbReference>
<dbReference type="FunFam" id="3.40.50.2000:FF:000037">
    <property type="entry name" value="Glycosyltransferase"/>
    <property type="match status" value="1"/>
</dbReference>
<dbReference type="InterPro" id="IPR002213">
    <property type="entry name" value="UDP_glucos_trans"/>
</dbReference>
<comment type="caution">
    <text evidence="5">The sequence shown here is derived from an EMBL/GenBank/DDBJ whole genome shotgun (WGS) entry which is preliminary data.</text>
</comment>
<comment type="similarity">
    <text evidence="1 3">Belongs to the UDP-glycosyltransferase family.</text>
</comment>
<evidence type="ECO:0000256" key="1">
    <source>
        <dbReference type="ARBA" id="ARBA00009995"/>
    </source>
</evidence>